<gene>
    <name evidence="2" type="ORF">HNQ64_001292</name>
</gene>
<proteinExistence type="predicted"/>
<dbReference type="Proteomes" id="UP000534294">
    <property type="component" value="Unassembled WGS sequence"/>
</dbReference>
<feature type="transmembrane region" description="Helical" evidence="1">
    <location>
        <begin position="27"/>
        <end position="47"/>
    </location>
</feature>
<evidence type="ECO:0000256" key="1">
    <source>
        <dbReference type="SAM" id="Phobius"/>
    </source>
</evidence>
<name>A0A7W7YJK7_9BACT</name>
<accession>A0A7W7YJK7</accession>
<protein>
    <submittedName>
        <fullName evidence="2">Uncharacterized protein</fullName>
    </submittedName>
</protein>
<keyword evidence="1" id="KW-0812">Transmembrane</keyword>
<keyword evidence="1" id="KW-0472">Membrane</keyword>
<dbReference type="AlphaFoldDB" id="A0A7W7YJK7"/>
<evidence type="ECO:0000313" key="3">
    <source>
        <dbReference type="Proteomes" id="UP000534294"/>
    </source>
</evidence>
<keyword evidence="1" id="KW-1133">Transmembrane helix</keyword>
<organism evidence="2 3">
    <name type="scientific">Prosthecobacter dejongeii</name>
    <dbReference type="NCBI Taxonomy" id="48465"/>
    <lineage>
        <taxon>Bacteria</taxon>
        <taxon>Pseudomonadati</taxon>
        <taxon>Verrucomicrobiota</taxon>
        <taxon>Verrucomicrobiia</taxon>
        <taxon>Verrucomicrobiales</taxon>
        <taxon>Verrucomicrobiaceae</taxon>
        <taxon>Prosthecobacter</taxon>
    </lineage>
</organism>
<comment type="caution">
    <text evidence="2">The sequence shown here is derived from an EMBL/GenBank/DDBJ whole genome shotgun (WGS) entry which is preliminary data.</text>
</comment>
<sequence length="50" mass="5619">MPALNYAERQTRESYPRAASSLPMIDLLYLGLSVAIIVLCVFYARVIESL</sequence>
<reference evidence="2 3" key="1">
    <citation type="submission" date="2020-08" db="EMBL/GenBank/DDBJ databases">
        <title>Genomic Encyclopedia of Type Strains, Phase IV (KMG-IV): sequencing the most valuable type-strain genomes for metagenomic binning, comparative biology and taxonomic classification.</title>
        <authorList>
            <person name="Goeker M."/>
        </authorList>
    </citation>
    <scope>NUCLEOTIDE SEQUENCE [LARGE SCALE GENOMIC DNA]</scope>
    <source>
        <strain evidence="2 3">DSM 12251</strain>
    </source>
</reference>
<dbReference type="EMBL" id="JACHIF010000002">
    <property type="protein sequence ID" value="MBB5037050.1"/>
    <property type="molecule type" value="Genomic_DNA"/>
</dbReference>
<dbReference type="RefSeq" id="WP_184206560.1">
    <property type="nucleotide sequence ID" value="NZ_JACHIF010000002.1"/>
</dbReference>
<evidence type="ECO:0000313" key="2">
    <source>
        <dbReference type="EMBL" id="MBB5037050.1"/>
    </source>
</evidence>
<keyword evidence="3" id="KW-1185">Reference proteome</keyword>